<evidence type="ECO:0000256" key="7">
    <source>
        <dbReference type="ARBA" id="ARBA00023125"/>
    </source>
</evidence>
<dbReference type="SUPFAM" id="SSF53098">
    <property type="entry name" value="Ribonuclease H-like"/>
    <property type="match status" value="1"/>
</dbReference>
<evidence type="ECO:0000256" key="6">
    <source>
        <dbReference type="ARBA" id="ARBA00023015"/>
    </source>
</evidence>
<keyword evidence="4 10" id="KW-0863">Zinc-finger</keyword>
<comment type="subunit">
    <text evidence="2">Homodimer.</text>
</comment>
<reference evidence="14" key="1">
    <citation type="journal article" date="2014" name="Science">
        <title>The coffee genome provides insight into the convergent evolution of caffeine biosynthesis.</title>
        <authorList>
            <person name="Denoeud F."/>
            <person name="Carretero-Paulet L."/>
            <person name="Dereeper A."/>
            <person name="Droc G."/>
            <person name="Guyot R."/>
            <person name="Pietrella M."/>
            <person name="Zheng C."/>
            <person name="Alberti A."/>
            <person name="Anthony F."/>
            <person name="Aprea G."/>
            <person name="Aury J.M."/>
            <person name="Bento P."/>
            <person name="Bernard M."/>
            <person name="Bocs S."/>
            <person name="Campa C."/>
            <person name="Cenci A."/>
            <person name="Combes M.C."/>
            <person name="Crouzillat D."/>
            <person name="Da Silva C."/>
            <person name="Daddiego L."/>
            <person name="De Bellis F."/>
            <person name="Dussert S."/>
            <person name="Garsmeur O."/>
            <person name="Gayraud T."/>
            <person name="Guignon V."/>
            <person name="Jahn K."/>
            <person name="Jamilloux V."/>
            <person name="Joet T."/>
            <person name="Labadie K."/>
            <person name="Lan T."/>
            <person name="Leclercq J."/>
            <person name="Lepelley M."/>
            <person name="Leroy T."/>
            <person name="Li L.T."/>
            <person name="Librado P."/>
            <person name="Lopez L."/>
            <person name="Munoz A."/>
            <person name="Noel B."/>
            <person name="Pallavicini A."/>
            <person name="Perrotta G."/>
            <person name="Poncet V."/>
            <person name="Pot D."/>
            <person name="Priyono X."/>
            <person name="Rigoreau M."/>
            <person name="Rouard M."/>
            <person name="Rozas J."/>
            <person name="Tranchant-Dubreuil C."/>
            <person name="VanBuren R."/>
            <person name="Zhang Q."/>
            <person name="Andrade A.C."/>
            <person name="Argout X."/>
            <person name="Bertrand B."/>
            <person name="de Kochko A."/>
            <person name="Graziosi G."/>
            <person name="Henry R.J."/>
            <person name="Jayarama X."/>
            <person name="Ming R."/>
            <person name="Nagai C."/>
            <person name="Rounsley S."/>
            <person name="Sankoff D."/>
            <person name="Giuliano G."/>
            <person name="Albert V.A."/>
            <person name="Wincker P."/>
            <person name="Lashermes P."/>
        </authorList>
    </citation>
    <scope>NUCLEOTIDE SEQUENCE [LARGE SCALE GENOMIC DNA]</scope>
    <source>
        <strain evidence="14">cv. DH200-94</strain>
    </source>
</reference>
<dbReference type="SUPFAM" id="SSF57667">
    <property type="entry name" value="beta-beta-alpha zinc fingers"/>
    <property type="match status" value="1"/>
</dbReference>
<dbReference type="InterPro" id="IPR025525">
    <property type="entry name" value="hAT-like_transposase_RNase-H"/>
</dbReference>
<dbReference type="InParanoid" id="A0A068TPM2"/>
<evidence type="ECO:0000259" key="12">
    <source>
        <dbReference type="PROSITE" id="PS50808"/>
    </source>
</evidence>
<dbReference type="GO" id="GO:0005634">
    <property type="term" value="C:nucleus"/>
    <property type="evidence" value="ECO:0007669"/>
    <property type="project" value="UniProtKB-SubCell"/>
</dbReference>
<name>A0A068TPM2_COFCA</name>
<dbReference type="OrthoDB" id="2610923at2759"/>
<dbReference type="GO" id="GO:0046983">
    <property type="term" value="F:protein dimerization activity"/>
    <property type="evidence" value="ECO:0007669"/>
    <property type="project" value="InterPro"/>
</dbReference>
<proteinExistence type="predicted"/>
<gene>
    <name evidence="13" type="ORF">GSCOC_T00022177001</name>
</gene>
<accession>A0A068TPM2</accession>
<dbReference type="InterPro" id="IPR052035">
    <property type="entry name" value="ZnF_BED_domain_contain"/>
</dbReference>
<feature type="region of interest" description="Disordered" evidence="11">
    <location>
        <begin position="83"/>
        <end position="111"/>
    </location>
</feature>
<dbReference type="FunCoup" id="A0A068TPM2">
    <property type="interactions" value="1274"/>
</dbReference>
<keyword evidence="14" id="KW-1185">Reference proteome</keyword>
<dbReference type="GO" id="GO:0003677">
    <property type="term" value="F:DNA binding"/>
    <property type="evidence" value="ECO:0007669"/>
    <property type="project" value="UniProtKB-KW"/>
</dbReference>
<dbReference type="AlphaFoldDB" id="A0A068TPM2"/>
<keyword evidence="3" id="KW-0479">Metal-binding</keyword>
<keyword evidence="9" id="KW-0539">Nucleus</keyword>
<dbReference type="InterPro" id="IPR036236">
    <property type="entry name" value="Znf_C2H2_sf"/>
</dbReference>
<feature type="compositionally biased region" description="Polar residues" evidence="11">
    <location>
        <begin position="7"/>
        <end position="16"/>
    </location>
</feature>
<evidence type="ECO:0000313" key="13">
    <source>
        <dbReference type="EMBL" id="CDO98171.1"/>
    </source>
</evidence>
<dbReference type="Pfam" id="PF14372">
    <property type="entry name" value="hAT-like_RNase-H"/>
    <property type="match status" value="1"/>
</dbReference>
<dbReference type="EMBL" id="HG739086">
    <property type="protein sequence ID" value="CDO98171.1"/>
    <property type="molecule type" value="Genomic_DNA"/>
</dbReference>
<dbReference type="InterPro" id="IPR008906">
    <property type="entry name" value="HATC_C_dom"/>
</dbReference>
<evidence type="ECO:0000256" key="10">
    <source>
        <dbReference type="PROSITE-ProRule" id="PRU00027"/>
    </source>
</evidence>
<keyword evidence="6" id="KW-0805">Transcription regulation</keyword>
<sequence>MAALIDNNGTPNSDAQPNKRRRKKSVVWEHFTVENIDADCTRAFCKQCKKSFAYITGSKLAGTSHLKRHIALGICPVSKLNKEKNQSSPYIPNPKTNGSADAVDRKRKRRRATSGLTAISFDQESCSHEIAKMIIKHDYPLHIVENPGFVRFARALHPQYNSVNINMIEAHVVNIYLREKQNLLSLLAGAPGRISLSLDLWTSDKTVGYAILTGQFVDCDWNLHRRILSVITLPFPDSESAFNHAVAACFTDWCFENKLFTLTLNQSFSSETIRANLRGLLSIKNSVIVNGQLIIGSCYAHALGSTAQDALWSMRNTLEKVRRIVKYVITSEVHREKFAEVKQKLQVPSTKSLVLDDQTNWNTTYEMLLAASELKEVFCFLDISDTQNQIIPSMDEWREVETLCTYLKLLHDAASILTAEVNPTSNTFFHEVWKIQLELMHAARSPDLFTRNLTKPLKDRFDRYWKDCNLVLAVAVVMDPRFKMKLVEFSFSRIYENEAETWIKLVDEGLHELYLDYVLESLPPPTFLDEASESIIKAEISQDDCLLSSADGLSDFDIYISEIMSSNQMKSELDQYLEESLLPRVQDFDALGWWKLNRLKYPTLSRMASDVLSIPVSTVAPDSVFDTAERKMDSFRSTLSPTTLEALVCSKDWLKYESPDTSLDMQTAIVSVER</sequence>
<evidence type="ECO:0000256" key="2">
    <source>
        <dbReference type="ARBA" id="ARBA00011738"/>
    </source>
</evidence>
<dbReference type="InterPro" id="IPR003656">
    <property type="entry name" value="Znf_BED"/>
</dbReference>
<dbReference type="OMA" id="CRKTYAN"/>
<dbReference type="GO" id="GO:0008270">
    <property type="term" value="F:zinc ion binding"/>
    <property type="evidence" value="ECO:0007669"/>
    <property type="project" value="UniProtKB-KW"/>
</dbReference>
<dbReference type="PANTHER" id="PTHR46481:SF10">
    <property type="entry name" value="ZINC FINGER BED DOMAIN-CONTAINING PROTEIN 39"/>
    <property type="match status" value="1"/>
</dbReference>
<comment type="subcellular location">
    <subcellularLocation>
        <location evidence="1">Nucleus</location>
    </subcellularLocation>
</comment>
<evidence type="ECO:0000256" key="1">
    <source>
        <dbReference type="ARBA" id="ARBA00004123"/>
    </source>
</evidence>
<dbReference type="InterPro" id="IPR012337">
    <property type="entry name" value="RNaseH-like_sf"/>
</dbReference>
<organism evidence="13 14">
    <name type="scientific">Coffea canephora</name>
    <name type="common">Robusta coffee</name>
    <dbReference type="NCBI Taxonomy" id="49390"/>
    <lineage>
        <taxon>Eukaryota</taxon>
        <taxon>Viridiplantae</taxon>
        <taxon>Streptophyta</taxon>
        <taxon>Embryophyta</taxon>
        <taxon>Tracheophyta</taxon>
        <taxon>Spermatophyta</taxon>
        <taxon>Magnoliopsida</taxon>
        <taxon>eudicotyledons</taxon>
        <taxon>Gunneridae</taxon>
        <taxon>Pentapetalae</taxon>
        <taxon>asterids</taxon>
        <taxon>lamiids</taxon>
        <taxon>Gentianales</taxon>
        <taxon>Rubiaceae</taxon>
        <taxon>Ixoroideae</taxon>
        <taxon>Gardenieae complex</taxon>
        <taxon>Bertiereae - Coffeeae clade</taxon>
        <taxon>Coffeeae</taxon>
        <taxon>Coffea</taxon>
    </lineage>
</organism>
<evidence type="ECO:0000313" key="14">
    <source>
        <dbReference type="Proteomes" id="UP000295252"/>
    </source>
</evidence>
<dbReference type="GO" id="GO:0009791">
    <property type="term" value="P:post-embryonic development"/>
    <property type="evidence" value="ECO:0007669"/>
    <property type="project" value="UniProtKB-ARBA"/>
</dbReference>
<dbReference type="PROSITE" id="PS50808">
    <property type="entry name" value="ZF_BED"/>
    <property type="match status" value="1"/>
</dbReference>
<dbReference type="SMART" id="SM00614">
    <property type="entry name" value="ZnF_BED"/>
    <property type="match status" value="1"/>
</dbReference>
<keyword evidence="8" id="KW-0804">Transcription</keyword>
<feature type="compositionally biased region" description="Polar residues" evidence="11">
    <location>
        <begin position="86"/>
        <end position="99"/>
    </location>
</feature>
<dbReference type="Proteomes" id="UP000295252">
    <property type="component" value="Chromosome VI"/>
</dbReference>
<evidence type="ECO:0000256" key="8">
    <source>
        <dbReference type="ARBA" id="ARBA00023163"/>
    </source>
</evidence>
<evidence type="ECO:0000256" key="5">
    <source>
        <dbReference type="ARBA" id="ARBA00022833"/>
    </source>
</evidence>
<protein>
    <recommendedName>
        <fullName evidence="12">BED-type domain-containing protein</fullName>
    </recommendedName>
</protein>
<dbReference type="Gramene" id="CDO98171">
    <property type="protein sequence ID" value="CDO98171"/>
    <property type="gene ID" value="GSCOC_T00022177001"/>
</dbReference>
<keyword evidence="7" id="KW-0238">DNA-binding</keyword>
<evidence type="ECO:0000256" key="9">
    <source>
        <dbReference type="ARBA" id="ARBA00023242"/>
    </source>
</evidence>
<feature type="region of interest" description="Disordered" evidence="11">
    <location>
        <begin position="1"/>
        <end position="24"/>
    </location>
</feature>
<dbReference type="Pfam" id="PF05699">
    <property type="entry name" value="Dimer_Tnp_hAT"/>
    <property type="match status" value="1"/>
</dbReference>
<evidence type="ECO:0000256" key="11">
    <source>
        <dbReference type="SAM" id="MobiDB-lite"/>
    </source>
</evidence>
<dbReference type="PANTHER" id="PTHR46481">
    <property type="entry name" value="ZINC FINGER BED DOMAIN-CONTAINING PROTEIN 4"/>
    <property type="match status" value="1"/>
</dbReference>
<feature type="domain" description="BED-type" evidence="12">
    <location>
        <begin position="22"/>
        <end position="88"/>
    </location>
</feature>
<dbReference type="STRING" id="49390.A0A068TPM2"/>
<keyword evidence="5" id="KW-0862">Zinc</keyword>
<evidence type="ECO:0000256" key="4">
    <source>
        <dbReference type="ARBA" id="ARBA00022771"/>
    </source>
</evidence>
<evidence type="ECO:0000256" key="3">
    <source>
        <dbReference type="ARBA" id="ARBA00022723"/>
    </source>
</evidence>
<dbReference type="PhylomeDB" id="A0A068TPM2"/>